<keyword evidence="9" id="KW-0998">Cell outer membrane</keyword>
<feature type="domain" description="TonB-dependent receptor plug" evidence="12">
    <location>
        <begin position="57"/>
        <end position="169"/>
    </location>
</feature>
<evidence type="ECO:0000256" key="4">
    <source>
        <dbReference type="ARBA" id="ARBA00022692"/>
    </source>
</evidence>
<dbReference type="PANTHER" id="PTHR32552:SF81">
    <property type="entry name" value="TONB-DEPENDENT OUTER MEMBRANE RECEPTOR"/>
    <property type="match status" value="1"/>
</dbReference>
<dbReference type="PROSITE" id="PS52016">
    <property type="entry name" value="TONB_DEPENDENT_REC_3"/>
    <property type="match status" value="1"/>
</dbReference>
<dbReference type="InterPro" id="IPR036942">
    <property type="entry name" value="Beta-barrel_TonB_sf"/>
</dbReference>
<evidence type="ECO:0000256" key="10">
    <source>
        <dbReference type="SAM" id="MobiDB-lite"/>
    </source>
</evidence>
<feature type="domain" description="TonB-dependent receptor-like beta-barrel" evidence="11">
    <location>
        <begin position="294"/>
        <end position="764"/>
    </location>
</feature>
<feature type="region of interest" description="Disordered" evidence="10">
    <location>
        <begin position="517"/>
        <end position="540"/>
    </location>
</feature>
<dbReference type="PANTHER" id="PTHR32552">
    <property type="entry name" value="FERRICHROME IRON RECEPTOR-RELATED"/>
    <property type="match status" value="1"/>
</dbReference>
<evidence type="ECO:0000259" key="11">
    <source>
        <dbReference type="Pfam" id="PF00593"/>
    </source>
</evidence>
<feature type="compositionally biased region" description="Gly residues" evidence="10">
    <location>
        <begin position="521"/>
        <end position="535"/>
    </location>
</feature>
<evidence type="ECO:0000256" key="3">
    <source>
        <dbReference type="ARBA" id="ARBA00022496"/>
    </source>
</evidence>
<evidence type="ECO:0000256" key="8">
    <source>
        <dbReference type="ARBA" id="ARBA00023136"/>
    </source>
</evidence>
<evidence type="ECO:0000256" key="5">
    <source>
        <dbReference type="ARBA" id="ARBA00023004"/>
    </source>
</evidence>
<dbReference type="GO" id="GO:0009279">
    <property type="term" value="C:cell outer membrane"/>
    <property type="evidence" value="ECO:0007669"/>
    <property type="project" value="UniProtKB-SubCell"/>
</dbReference>
<evidence type="ECO:0000256" key="2">
    <source>
        <dbReference type="ARBA" id="ARBA00022448"/>
    </source>
</evidence>
<evidence type="ECO:0000256" key="1">
    <source>
        <dbReference type="ARBA" id="ARBA00004571"/>
    </source>
</evidence>
<keyword evidence="3" id="KW-0410">Iron transport</keyword>
<evidence type="ECO:0000259" key="12">
    <source>
        <dbReference type="Pfam" id="PF07715"/>
    </source>
</evidence>
<dbReference type="SUPFAM" id="SSF56935">
    <property type="entry name" value="Porins"/>
    <property type="match status" value="1"/>
</dbReference>
<dbReference type="InterPro" id="IPR012910">
    <property type="entry name" value="Plug_dom"/>
</dbReference>
<dbReference type="Pfam" id="PF00593">
    <property type="entry name" value="TonB_dep_Rec_b-barrel"/>
    <property type="match status" value="1"/>
</dbReference>
<dbReference type="InterPro" id="IPR039426">
    <property type="entry name" value="TonB-dep_rcpt-like"/>
</dbReference>
<dbReference type="Gene3D" id="2.40.170.20">
    <property type="entry name" value="TonB-dependent receptor, beta-barrel domain"/>
    <property type="match status" value="1"/>
</dbReference>
<keyword evidence="7" id="KW-0798">TonB box</keyword>
<evidence type="ECO:0000256" key="9">
    <source>
        <dbReference type="ARBA" id="ARBA00023237"/>
    </source>
</evidence>
<dbReference type="GO" id="GO:0006826">
    <property type="term" value="P:iron ion transport"/>
    <property type="evidence" value="ECO:0007669"/>
    <property type="project" value="UniProtKB-KW"/>
</dbReference>
<dbReference type="Pfam" id="PF07715">
    <property type="entry name" value="Plug"/>
    <property type="match status" value="1"/>
</dbReference>
<keyword evidence="6" id="KW-0406">Ion transport</keyword>
<keyword evidence="4" id="KW-0812">Transmembrane</keyword>
<gene>
    <name evidence="13" type="ORF">MNBD_ALPHA02-176</name>
</gene>
<dbReference type="EMBL" id="UOED01000103">
    <property type="protein sequence ID" value="VAV95728.1"/>
    <property type="molecule type" value="Genomic_DNA"/>
</dbReference>
<accession>A0A3B0S5U9</accession>
<comment type="subcellular location">
    <subcellularLocation>
        <location evidence="1">Cell outer membrane</location>
        <topology evidence="1">Multi-pass membrane protein</topology>
    </subcellularLocation>
</comment>
<keyword evidence="13" id="KW-0675">Receptor</keyword>
<protein>
    <submittedName>
        <fullName evidence="13">TonB-dependent receptor</fullName>
    </submittedName>
</protein>
<dbReference type="InterPro" id="IPR000531">
    <property type="entry name" value="Beta-barrel_TonB"/>
</dbReference>
<organism evidence="13">
    <name type="scientific">hydrothermal vent metagenome</name>
    <dbReference type="NCBI Taxonomy" id="652676"/>
    <lineage>
        <taxon>unclassified sequences</taxon>
        <taxon>metagenomes</taxon>
        <taxon>ecological metagenomes</taxon>
    </lineage>
</organism>
<sequence length="798" mass="86505">MFIEKKILGSTALSTALIGAVILGSSGNAFAEDEADKSSFMLDEIIVTATRRSEGLQSVALAVEALGGEKIKELGIASFDDYVSMLPGVSGDGQGPGKKDIYIRGINSGRTAVRLAGIGGEPSVATYLDEAPISTAGRNIDLYAVDLQRIEVLKGPQGTLFGSSSQAGTLRLITNKPEMNEFHAGGVLGASTTRSGGVSTKLEAYVNIPAVEDKLAFRVAAYNTTQAGYIDNVFSTISLSPTNPGLGGVVPNNIQSANNGAFTKDNYNDATYRGVRLSALWQINDDWNLLVQHTNQRLNTTGEFEFNPATSSDGDLNVSTFSPNEADDRVDLSQYSLKGIISGLDVVYNGSYSTRKFNGKTDYTQYINVGGSSAYYTCSPDKSQCFSPVSTTLEYSKSKRLVQEVRFSTPAENRLRAIGGIYYDDNQLNFLTDFFWDGAVNAGFARNFAIPNNFTNTGGKARPAGVLFFNDYQSDREEISEFGEVAFDILDNLTATFGARHYSIKIGLKGSSSFGSRIPGTGPGANGGKDVGAGLAGKSPKTQTDTIYKANLTWNVTDNALMYFTFSQGFRSGGFNRDVNKPGVAASFGTDNVNNYEFGWKSMWLDNTLRFNGAIYHADFTNLQQGVLDLSISKTTFFSNVGDAKIDGGEFQLEWAASENLNIFGSFSYIDSRITDLPVTLINIAPVGSSLPLAPKTEGNFGARYHTDMGEYSVFTQGIFKFTGERFSSLVIKNRERLPSYTQVDLSAGISKDQWRATFFINNVFDTLGLLSSASEESVLRFVPTRPRTIGFRLSYDY</sequence>
<keyword evidence="5" id="KW-0408">Iron</keyword>
<keyword evidence="8" id="KW-0472">Membrane</keyword>
<reference evidence="13" key="1">
    <citation type="submission" date="2018-06" db="EMBL/GenBank/DDBJ databases">
        <authorList>
            <person name="Zhirakovskaya E."/>
        </authorList>
    </citation>
    <scope>NUCLEOTIDE SEQUENCE</scope>
</reference>
<evidence type="ECO:0000313" key="13">
    <source>
        <dbReference type="EMBL" id="VAV95728.1"/>
    </source>
</evidence>
<name>A0A3B0S5U9_9ZZZZ</name>
<evidence type="ECO:0000256" key="6">
    <source>
        <dbReference type="ARBA" id="ARBA00023065"/>
    </source>
</evidence>
<dbReference type="AlphaFoldDB" id="A0A3B0S5U9"/>
<keyword evidence="2" id="KW-0813">Transport</keyword>
<proteinExistence type="predicted"/>
<evidence type="ECO:0000256" key="7">
    <source>
        <dbReference type="ARBA" id="ARBA00023077"/>
    </source>
</evidence>